<dbReference type="GO" id="GO:0005794">
    <property type="term" value="C:Golgi apparatus"/>
    <property type="evidence" value="ECO:0007669"/>
    <property type="project" value="TreeGrafter"/>
</dbReference>
<evidence type="ECO:0000256" key="1">
    <source>
        <dbReference type="ARBA" id="ARBA00004141"/>
    </source>
</evidence>
<organism evidence="6 7">
    <name type="scientific">Malassezia sympodialis (strain ATCC 42132)</name>
    <name type="common">Atopic eczema-associated yeast</name>
    <dbReference type="NCBI Taxonomy" id="1230383"/>
    <lineage>
        <taxon>Eukaryota</taxon>
        <taxon>Fungi</taxon>
        <taxon>Dikarya</taxon>
        <taxon>Basidiomycota</taxon>
        <taxon>Ustilaginomycotina</taxon>
        <taxon>Malasseziomycetes</taxon>
        <taxon>Malasseziales</taxon>
        <taxon>Malasseziaceae</taxon>
        <taxon>Malassezia</taxon>
    </lineage>
</organism>
<evidence type="ECO:0000313" key="6">
    <source>
        <dbReference type="EMBL" id="SHO79004.1"/>
    </source>
</evidence>
<gene>
    <name evidence="6" type="ORF">MSYG_3353</name>
</gene>
<feature type="transmembrane region" description="Helical" evidence="5">
    <location>
        <begin position="179"/>
        <end position="200"/>
    </location>
</feature>
<protein>
    <submittedName>
        <fullName evidence="6">Uncharacterized protein</fullName>
    </submittedName>
</protein>
<evidence type="ECO:0000256" key="2">
    <source>
        <dbReference type="ARBA" id="ARBA00022692"/>
    </source>
</evidence>
<accession>A0A1M8A9Y0</accession>
<dbReference type="InterPro" id="IPR013861">
    <property type="entry name" value="TMEM115/Pdh1/Rbl19"/>
</dbReference>
<dbReference type="VEuPathDB" id="FungiDB:MSYG_3353"/>
<feature type="transmembrane region" description="Helical" evidence="5">
    <location>
        <begin position="57"/>
        <end position="78"/>
    </location>
</feature>
<keyword evidence="3 5" id="KW-1133">Transmembrane helix</keyword>
<keyword evidence="7" id="KW-1185">Reference proteome</keyword>
<evidence type="ECO:0000256" key="4">
    <source>
        <dbReference type="ARBA" id="ARBA00023136"/>
    </source>
</evidence>
<reference evidence="7" key="1">
    <citation type="journal article" date="2017" name="Nucleic Acids Res.">
        <title>Proteogenomics produces comprehensive and highly accurate protein-coding gene annotation in a complete genome assembly of Malassezia sympodialis.</title>
        <authorList>
            <person name="Zhu Y."/>
            <person name="Engstroem P.G."/>
            <person name="Tellgren-Roth C."/>
            <person name="Baudo C.D."/>
            <person name="Kennell J.C."/>
            <person name="Sun S."/>
            <person name="Billmyre R.B."/>
            <person name="Schroeder M.S."/>
            <person name="Andersson A."/>
            <person name="Holm T."/>
            <person name="Sigurgeirsson B."/>
            <person name="Wu G."/>
            <person name="Sankaranarayanan S.R."/>
            <person name="Siddharthan R."/>
            <person name="Sanyal K."/>
            <person name="Lundeberg J."/>
            <person name="Nystedt B."/>
            <person name="Boekhout T."/>
            <person name="Dawson T.L. Jr."/>
            <person name="Heitman J."/>
            <person name="Scheynius A."/>
            <person name="Lehtioe J."/>
        </authorList>
    </citation>
    <scope>NUCLEOTIDE SEQUENCE [LARGE SCALE GENOMIC DNA]</scope>
    <source>
        <strain evidence="7">ATCC 42132</strain>
    </source>
</reference>
<evidence type="ECO:0000256" key="5">
    <source>
        <dbReference type="SAM" id="Phobius"/>
    </source>
</evidence>
<comment type="subcellular location">
    <subcellularLocation>
        <location evidence="1">Membrane</location>
        <topology evidence="1">Multi-pass membrane protein</topology>
    </subcellularLocation>
</comment>
<dbReference type="AlphaFoldDB" id="A0A1M8A9Y0"/>
<sequence length="322" mass="34616">MAPSGTQAVRERVASVYAQAVALPPGTRVLLALLCVCTAALAAVRVGHAPLVQDAPALVLVVGASWCFPWVLITSAFATSTWIEFVLFVVLVPAAAPFLEAQWGMQELLLFSTAVIVSSNAVTWFLGLALGLILRSDQLLFATHWEGLHTLLTGFLVAYAQLVPEATLPPIPWLRARDLPMLAVGVANVPCFFGILPRFLPIQIAWITSWIYLRFYQAHADGPRGDPSDEFAFVLWFPPLVRPVLAPVFNALHRVAYAAHLVPRSPGYMDLELSLAQSQRSGAREEAERRRAMALAALDARVAPAAAPPAAASPTAASPASE</sequence>
<keyword evidence="2 5" id="KW-0812">Transmembrane</keyword>
<keyword evidence="4 5" id="KW-0472">Membrane</keyword>
<dbReference type="GO" id="GO:0006890">
    <property type="term" value="P:retrograde vesicle-mediated transport, Golgi to endoplasmic reticulum"/>
    <property type="evidence" value="ECO:0007669"/>
    <property type="project" value="InterPro"/>
</dbReference>
<dbReference type="STRING" id="1230383.A0A1M8A9Y0"/>
<feature type="transmembrane region" description="Helical" evidence="5">
    <location>
        <begin position="109"/>
        <end position="132"/>
    </location>
</feature>
<evidence type="ECO:0000313" key="7">
    <source>
        <dbReference type="Proteomes" id="UP000186303"/>
    </source>
</evidence>
<dbReference type="EMBL" id="LT671825">
    <property type="protein sequence ID" value="SHO79004.1"/>
    <property type="molecule type" value="Genomic_DNA"/>
</dbReference>
<feature type="transmembrane region" description="Helical" evidence="5">
    <location>
        <begin position="29"/>
        <end position="51"/>
    </location>
</feature>
<name>A0A1M8A9Y0_MALS4</name>
<dbReference type="PANTHER" id="PTHR13377">
    <property type="entry name" value="PLACENTAL PROTEIN 6"/>
    <property type="match status" value="1"/>
</dbReference>
<dbReference type="Pfam" id="PF08551">
    <property type="entry name" value="DUF1751"/>
    <property type="match status" value="1"/>
</dbReference>
<dbReference type="SMART" id="SM01160">
    <property type="entry name" value="DUF1751"/>
    <property type="match status" value="1"/>
</dbReference>
<dbReference type="GO" id="GO:0016020">
    <property type="term" value="C:membrane"/>
    <property type="evidence" value="ECO:0007669"/>
    <property type="project" value="UniProtKB-SubCell"/>
</dbReference>
<evidence type="ECO:0000256" key="3">
    <source>
        <dbReference type="ARBA" id="ARBA00022989"/>
    </source>
</evidence>
<feature type="transmembrane region" description="Helical" evidence="5">
    <location>
        <begin position="139"/>
        <end position="159"/>
    </location>
</feature>
<dbReference type="OMA" id="EIHFWEV"/>
<dbReference type="PANTHER" id="PTHR13377:SF3">
    <property type="entry name" value="TRANSMEMBRANE PROTEIN 115"/>
    <property type="match status" value="1"/>
</dbReference>
<proteinExistence type="predicted"/>
<dbReference type="OrthoDB" id="73612at2759"/>
<feature type="transmembrane region" description="Helical" evidence="5">
    <location>
        <begin position="85"/>
        <end position="103"/>
    </location>
</feature>
<dbReference type="Proteomes" id="UP000186303">
    <property type="component" value="Chromosome 5"/>
</dbReference>